<protein>
    <submittedName>
        <fullName evidence="1">Sulfur carrier protein ThiS</fullName>
    </submittedName>
</protein>
<accession>A0ABS6X5Y9</accession>
<evidence type="ECO:0000313" key="1">
    <source>
        <dbReference type="EMBL" id="MBW3131125.1"/>
    </source>
</evidence>
<evidence type="ECO:0000313" key="2">
    <source>
        <dbReference type="Proteomes" id="UP000826188"/>
    </source>
</evidence>
<dbReference type="EMBL" id="JAHWGL010000168">
    <property type="protein sequence ID" value="MBW3131125.1"/>
    <property type="molecule type" value="Genomic_DNA"/>
</dbReference>
<dbReference type="InterPro" id="IPR010035">
    <property type="entry name" value="Thi_S"/>
</dbReference>
<dbReference type="InterPro" id="IPR003749">
    <property type="entry name" value="ThiS/MoaD-like"/>
</dbReference>
<dbReference type="CDD" id="cd00565">
    <property type="entry name" value="Ubl_ThiS"/>
    <property type="match status" value="1"/>
</dbReference>
<dbReference type="Pfam" id="PF02597">
    <property type="entry name" value="ThiS"/>
    <property type="match status" value="1"/>
</dbReference>
<dbReference type="RefSeq" id="WP_219161690.1">
    <property type="nucleotide sequence ID" value="NZ_JAHWGL010000168.1"/>
</dbReference>
<reference evidence="1 2" key="1">
    <citation type="submission" date="2021-07" db="EMBL/GenBank/DDBJ databases">
        <title>Hymenobacter profundi sp. nov., isolated from deep-sea water.</title>
        <authorList>
            <person name="Kim M.K."/>
        </authorList>
    </citation>
    <scope>NUCLEOTIDE SEQUENCE [LARGE SCALE GENOMIC DNA]</scope>
    <source>
        <strain evidence="1 2">M2</strain>
    </source>
</reference>
<comment type="caution">
    <text evidence="1">The sequence shown here is derived from an EMBL/GenBank/DDBJ whole genome shotgun (WGS) entry which is preliminary data.</text>
</comment>
<organism evidence="1 2">
    <name type="scientific">Hymenobacter profundi</name>
    <dbReference type="NCBI Taxonomy" id="1982110"/>
    <lineage>
        <taxon>Bacteria</taxon>
        <taxon>Pseudomonadati</taxon>
        <taxon>Bacteroidota</taxon>
        <taxon>Cytophagia</taxon>
        <taxon>Cytophagales</taxon>
        <taxon>Hymenobacteraceae</taxon>
        <taxon>Hymenobacter</taxon>
    </lineage>
</organism>
<dbReference type="PANTHER" id="PTHR34472">
    <property type="entry name" value="SULFUR CARRIER PROTEIN THIS"/>
    <property type="match status" value="1"/>
</dbReference>
<dbReference type="NCBIfam" id="TIGR01683">
    <property type="entry name" value="thiS"/>
    <property type="match status" value="1"/>
</dbReference>
<dbReference type="Proteomes" id="UP000826188">
    <property type="component" value="Unassembled WGS sequence"/>
</dbReference>
<name>A0ABS6X5Y9_9BACT</name>
<dbReference type="PANTHER" id="PTHR34472:SF1">
    <property type="entry name" value="SULFUR CARRIER PROTEIN THIS"/>
    <property type="match status" value="1"/>
</dbReference>
<keyword evidence="2" id="KW-1185">Reference proteome</keyword>
<gene>
    <name evidence="1" type="primary">thiS</name>
    <name evidence="1" type="ORF">KYK14_21390</name>
</gene>
<sequence length="68" mass="7530">MLLYVNNKPHQACLPTPTLADALLDLQLAEQRGIAVAVNDAVVPRAEWMRHQLRAQDRITVIRATQGG</sequence>
<proteinExistence type="predicted"/>